<dbReference type="WBParaSite" id="jg10729">
    <property type="protein sequence ID" value="jg10729"/>
    <property type="gene ID" value="jg10729"/>
</dbReference>
<organism evidence="7 8">
    <name type="scientific">Ditylenchus dipsaci</name>
    <dbReference type="NCBI Taxonomy" id="166011"/>
    <lineage>
        <taxon>Eukaryota</taxon>
        <taxon>Metazoa</taxon>
        <taxon>Ecdysozoa</taxon>
        <taxon>Nematoda</taxon>
        <taxon>Chromadorea</taxon>
        <taxon>Rhabditida</taxon>
        <taxon>Tylenchina</taxon>
        <taxon>Tylenchomorpha</taxon>
        <taxon>Sphaerularioidea</taxon>
        <taxon>Anguinidae</taxon>
        <taxon>Anguininae</taxon>
        <taxon>Ditylenchus</taxon>
    </lineage>
</organism>
<dbReference type="GO" id="GO:0035329">
    <property type="term" value="P:hippo signaling"/>
    <property type="evidence" value="ECO:0007669"/>
    <property type="project" value="TreeGrafter"/>
</dbReference>
<dbReference type="GO" id="GO:0005634">
    <property type="term" value="C:nucleus"/>
    <property type="evidence" value="ECO:0007669"/>
    <property type="project" value="UniProtKB-SubCell"/>
</dbReference>
<dbReference type="AlphaFoldDB" id="A0A915CPH2"/>
<evidence type="ECO:0000256" key="4">
    <source>
        <dbReference type="ARBA" id="ARBA00023242"/>
    </source>
</evidence>
<dbReference type="GO" id="GO:0005667">
    <property type="term" value="C:transcription regulator complex"/>
    <property type="evidence" value="ECO:0007669"/>
    <property type="project" value="TreeGrafter"/>
</dbReference>
<sequence>MSFVRVLLQQQTSSLCSFSSYQNSTIRKSSSVVLPTTHSDCYYLTTSNCVDRQIDSDSSQHEDRKSKLRLDNLSECKYNPMVVQNGGQCYGEQLTPALSTADSNADVEVEEMLSGVWSMDIDKFHEALQILPPCGRRKIILSDEANVWSNELIARYIKIRCGKTRTRKQVSSHIQRWQFGGPLALEVAAAAAAANDLLAAVKWWCLWRCQGKQWSNATNMANSLAAVAAAGVVGAPGSAASMWPYNAATATLCSTTTILPPCM</sequence>
<protein>
    <submittedName>
        <fullName evidence="8">TEA domain-containing protein</fullName>
    </submittedName>
</protein>
<dbReference type="InterPro" id="IPR000818">
    <property type="entry name" value="TEA/ATTS_dom"/>
</dbReference>
<dbReference type="PROSITE" id="PS51088">
    <property type="entry name" value="TEA_2"/>
    <property type="match status" value="1"/>
</dbReference>
<keyword evidence="4" id="KW-0539">Nucleus</keyword>
<evidence type="ECO:0000256" key="5">
    <source>
        <dbReference type="PROSITE-ProRule" id="PRU00505"/>
    </source>
</evidence>
<dbReference type="SMART" id="SM00426">
    <property type="entry name" value="TEA"/>
    <property type="match status" value="1"/>
</dbReference>
<dbReference type="Gene3D" id="6.10.20.40">
    <property type="entry name" value="TEA/ATTS domain"/>
    <property type="match status" value="1"/>
</dbReference>
<evidence type="ECO:0000313" key="8">
    <source>
        <dbReference type="WBParaSite" id="jg10729"/>
    </source>
</evidence>
<name>A0A915CPH2_9BILA</name>
<evidence type="ECO:0000256" key="1">
    <source>
        <dbReference type="ARBA" id="ARBA00004123"/>
    </source>
</evidence>
<evidence type="ECO:0000313" key="7">
    <source>
        <dbReference type="Proteomes" id="UP000887574"/>
    </source>
</evidence>
<dbReference type="GO" id="GO:0000981">
    <property type="term" value="F:DNA-binding transcription factor activity, RNA polymerase II-specific"/>
    <property type="evidence" value="ECO:0007669"/>
    <property type="project" value="TreeGrafter"/>
</dbReference>
<evidence type="ECO:0000256" key="2">
    <source>
        <dbReference type="ARBA" id="ARBA00023015"/>
    </source>
</evidence>
<accession>A0A915CPH2</accession>
<keyword evidence="7" id="KW-1185">Reference proteome</keyword>
<dbReference type="GO" id="GO:0000978">
    <property type="term" value="F:RNA polymerase II cis-regulatory region sequence-specific DNA binding"/>
    <property type="evidence" value="ECO:0007669"/>
    <property type="project" value="TreeGrafter"/>
</dbReference>
<keyword evidence="2" id="KW-0805">Transcription regulation</keyword>
<proteinExistence type="predicted"/>
<evidence type="ECO:0000259" key="6">
    <source>
        <dbReference type="PROSITE" id="PS51088"/>
    </source>
</evidence>
<comment type="subcellular location">
    <subcellularLocation>
        <location evidence="1">Nucleus</location>
    </subcellularLocation>
</comment>
<evidence type="ECO:0000256" key="3">
    <source>
        <dbReference type="ARBA" id="ARBA00023163"/>
    </source>
</evidence>
<feature type="domain" description="TEA" evidence="6">
    <location>
        <begin position="106"/>
        <end position="184"/>
    </location>
</feature>
<feature type="DNA-binding region" description="TEA" evidence="5">
    <location>
        <begin position="106"/>
        <end position="184"/>
    </location>
</feature>
<dbReference type="Proteomes" id="UP000887574">
    <property type="component" value="Unplaced"/>
</dbReference>
<dbReference type="PRINTS" id="PR00065">
    <property type="entry name" value="TEADOMAIN"/>
</dbReference>
<keyword evidence="3" id="KW-0804">Transcription</keyword>
<dbReference type="GO" id="GO:0048568">
    <property type="term" value="P:embryonic organ development"/>
    <property type="evidence" value="ECO:0007669"/>
    <property type="project" value="TreeGrafter"/>
</dbReference>
<dbReference type="PANTHER" id="PTHR11834">
    <property type="entry name" value="TRANSCRIPTIONAL ENHANCER FACTOR TEF RELATED"/>
    <property type="match status" value="1"/>
</dbReference>
<reference evidence="8" key="1">
    <citation type="submission" date="2022-11" db="UniProtKB">
        <authorList>
            <consortium name="WormBaseParasite"/>
        </authorList>
    </citation>
    <scope>IDENTIFICATION</scope>
</reference>
<dbReference type="InterPro" id="IPR038096">
    <property type="entry name" value="TEA/ATTS_sf"/>
</dbReference>
<dbReference type="PANTHER" id="PTHR11834:SF0">
    <property type="entry name" value="PROTEIN SCALLOPED"/>
    <property type="match status" value="1"/>
</dbReference>
<dbReference type="InterPro" id="IPR050937">
    <property type="entry name" value="TEC1_TEAD_TF"/>
</dbReference>
<dbReference type="Pfam" id="PF01285">
    <property type="entry name" value="TEA"/>
    <property type="match status" value="1"/>
</dbReference>